<dbReference type="AlphaFoldDB" id="X0ZJJ3"/>
<organism evidence="1">
    <name type="scientific">marine sediment metagenome</name>
    <dbReference type="NCBI Taxonomy" id="412755"/>
    <lineage>
        <taxon>unclassified sequences</taxon>
        <taxon>metagenomes</taxon>
        <taxon>ecological metagenomes</taxon>
    </lineage>
</organism>
<proteinExistence type="predicted"/>
<gene>
    <name evidence="1" type="ORF">S01H4_05175</name>
</gene>
<reference evidence="1" key="1">
    <citation type="journal article" date="2014" name="Front. Microbiol.">
        <title>High frequency of phylogenetically diverse reductive dehalogenase-homologous genes in deep subseafloor sedimentary metagenomes.</title>
        <authorList>
            <person name="Kawai M."/>
            <person name="Futagami T."/>
            <person name="Toyoda A."/>
            <person name="Takaki Y."/>
            <person name="Nishi S."/>
            <person name="Hori S."/>
            <person name="Arai W."/>
            <person name="Tsubouchi T."/>
            <person name="Morono Y."/>
            <person name="Uchiyama I."/>
            <person name="Ito T."/>
            <person name="Fujiyama A."/>
            <person name="Inagaki F."/>
            <person name="Takami H."/>
        </authorList>
    </citation>
    <scope>NUCLEOTIDE SEQUENCE</scope>
    <source>
        <strain evidence="1">Expedition CK06-06</strain>
    </source>
</reference>
<name>X0ZJJ3_9ZZZZ</name>
<protein>
    <submittedName>
        <fullName evidence="1">Uncharacterized protein</fullName>
    </submittedName>
</protein>
<comment type="caution">
    <text evidence="1">The sequence shown here is derived from an EMBL/GenBank/DDBJ whole genome shotgun (WGS) entry which is preliminary data.</text>
</comment>
<accession>X0ZJJ3</accession>
<sequence length="52" mass="6152">MLNKKYNRGKNVVSRIAENEMTGLLCESKKEDDKIIYDTDYIKKIKVMDKKI</sequence>
<dbReference type="EMBL" id="BART01001473">
    <property type="protein sequence ID" value="GAG69554.1"/>
    <property type="molecule type" value="Genomic_DNA"/>
</dbReference>
<evidence type="ECO:0000313" key="1">
    <source>
        <dbReference type="EMBL" id="GAG69554.1"/>
    </source>
</evidence>